<proteinExistence type="predicted"/>
<dbReference type="AlphaFoldDB" id="A0AAJ6QUF8"/>
<dbReference type="GO" id="GO:0032981">
    <property type="term" value="P:mitochondrial respiratory chain complex I assembly"/>
    <property type="evidence" value="ECO:0007669"/>
    <property type="project" value="TreeGrafter"/>
</dbReference>
<evidence type="ECO:0000313" key="2">
    <source>
        <dbReference type="Proteomes" id="UP000694867"/>
    </source>
</evidence>
<keyword evidence="2" id="KW-1185">Reference proteome</keyword>
<keyword evidence="1" id="KW-0472">Membrane</keyword>
<dbReference type="Proteomes" id="UP000694867">
    <property type="component" value="Unplaced"/>
</dbReference>
<dbReference type="GeneID" id="100901638"/>
<keyword evidence="1" id="KW-0812">Transmembrane</keyword>
<accession>A0AAJ6QUF8</accession>
<dbReference type="PANTHER" id="PTHR47148">
    <property type="entry name" value="CYTOCHROME C OXIDASE ASSEMBLY FACTOR 1 HOMOLOG"/>
    <property type="match status" value="1"/>
</dbReference>
<dbReference type="PANTHER" id="PTHR47148:SF1">
    <property type="entry name" value="CYTOCHROME C OXIDASE ASSEMBLY FACTOR 1 HOMOLOG"/>
    <property type="match status" value="1"/>
</dbReference>
<reference evidence="3" key="1">
    <citation type="submission" date="2025-08" db="UniProtKB">
        <authorList>
            <consortium name="RefSeq"/>
        </authorList>
    </citation>
    <scope>IDENTIFICATION</scope>
</reference>
<sequence length="165" mass="18802">MAKLNLYQTLKYLSYATTGGLGVIVISKFYLRRHFEAYGYYKKTIKITGENAVVKKLLGEPIEFGKLDLGDVANFFATPEKAFFSIGVWGPSDSGALTSYCERSPNGVRTETEDSGEEADDGWEVMRIELRVKKLKDKRLIVFRRPEADLEYVNTFRDSVHQLQK</sequence>
<evidence type="ECO:0000313" key="3">
    <source>
        <dbReference type="RefSeq" id="XP_003744282.1"/>
    </source>
</evidence>
<dbReference type="RefSeq" id="XP_003744282.1">
    <property type="nucleotide sequence ID" value="XM_003744234.2"/>
</dbReference>
<feature type="transmembrane region" description="Helical" evidence="1">
    <location>
        <begin position="12"/>
        <end position="31"/>
    </location>
</feature>
<dbReference type="KEGG" id="goe:100901638"/>
<name>A0AAJ6QUF8_9ACAR</name>
<protein>
    <submittedName>
        <fullName evidence="3">Uncharacterized protein LOC100901638</fullName>
    </submittedName>
</protein>
<evidence type="ECO:0000256" key="1">
    <source>
        <dbReference type="SAM" id="Phobius"/>
    </source>
</evidence>
<dbReference type="GO" id="GO:0005743">
    <property type="term" value="C:mitochondrial inner membrane"/>
    <property type="evidence" value="ECO:0007669"/>
    <property type="project" value="TreeGrafter"/>
</dbReference>
<keyword evidence="1" id="KW-1133">Transmembrane helix</keyword>
<gene>
    <name evidence="3" type="primary">LOC100901638</name>
</gene>
<dbReference type="GO" id="GO:0033617">
    <property type="term" value="P:mitochondrial respiratory chain complex IV assembly"/>
    <property type="evidence" value="ECO:0007669"/>
    <property type="project" value="TreeGrafter"/>
</dbReference>
<organism evidence="2 3">
    <name type="scientific">Galendromus occidentalis</name>
    <name type="common">western predatory mite</name>
    <dbReference type="NCBI Taxonomy" id="34638"/>
    <lineage>
        <taxon>Eukaryota</taxon>
        <taxon>Metazoa</taxon>
        <taxon>Ecdysozoa</taxon>
        <taxon>Arthropoda</taxon>
        <taxon>Chelicerata</taxon>
        <taxon>Arachnida</taxon>
        <taxon>Acari</taxon>
        <taxon>Parasitiformes</taxon>
        <taxon>Mesostigmata</taxon>
        <taxon>Gamasina</taxon>
        <taxon>Phytoseioidea</taxon>
        <taxon>Phytoseiidae</taxon>
        <taxon>Typhlodrominae</taxon>
        <taxon>Galendromus</taxon>
    </lineage>
</organism>